<comment type="similarity">
    <text evidence="7">Belongs to the binding-protein-dependent transport system permease family.</text>
</comment>
<dbReference type="InterPro" id="IPR000515">
    <property type="entry name" value="MetI-like"/>
</dbReference>
<evidence type="ECO:0000313" key="10">
    <source>
        <dbReference type="EMBL" id="RXZ61448.1"/>
    </source>
</evidence>
<dbReference type="PROSITE" id="PS50928">
    <property type="entry name" value="ABC_TM1"/>
    <property type="match status" value="1"/>
</dbReference>
<dbReference type="RefSeq" id="WP_129224150.1">
    <property type="nucleotide sequence ID" value="NZ_SDOZ01000002.1"/>
</dbReference>
<keyword evidence="5 7" id="KW-1133">Transmembrane helix</keyword>
<evidence type="ECO:0000259" key="9">
    <source>
        <dbReference type="PROSITE" id="PS50928"/>
    </source>
</evidence>
<keyword evidence="2 7" id="KW-0813">Transport</keyword>
<sequence>MKFTLNESAEGNAAGVPLAAPGSEESAVRANGKKPSSSKRFWEKPAVREEFFGYLFALPVILGLIIFTFIPAVQGFVYAFFNYNGFTEMEFVGLKNFVTFFTLDRDMPYLFRNTFTFAIINVPLSMVLGYVIALLVNTSMKGVRVFRTIFYLPCVIPGVASALLWQDLFAVNGGIMNQILSSLGLPTGTFFDEASSSMATFIWTTTWSAGGSMVIWLAAFKNVPTQLYEAATLDGADYMQKVFYVTIPMSTPMIFYNLINGIIGSLQMFNTFIVASNTGGRGIDNSLYMFAVKIYRTAFVGTNTQLGYASAVGIVLFVIILILTAVAFMTNKWVHYSEDD</sequence>
<evidence type="ECO:0000256" key="4">
    <source>
        <dbReference type="ARBA" id="ARBA00022692"/>
    </source>
</evidence>
<feature type="domain" description="ABC transmembrane type-1" evidence="9">
    <location>
        <begin position="111"/>
        <end position="327"/>
    </location>
</feature>
<dbReference type="PANTHER" id="PTHR30193:SF1">
    <property type="entry name" value="ABC TRANSPORTER PERMEASE PROTEIN YESP-RELATED"/>
    <property type="match status" value="1"/>
</dbReference>
<dbReference type="CDD" id="cd06261">
    <property type="entry name" value="TM_PBP2"/>
    <property type="match status" value="1"/>
</dbReference>
<evidence type="ECO:0000256" key="3">
    <source>
        <dbReference type="ARBA" id="ARBA00022475"/>
    </source>
</evidence>
<dbReference type="InterPro" id="IPR035906">
    <property type="entry name" value="MetI-like_sf"/>
</dbReference>
<dbReference type="OrthoDB" id="9788108at2"/>
<name>A0A4Q2K9Y1_9FIRM</name>
<evidence type="ECO:0000256" key="6">
    <source>
        <dbReference type="ARBA" id="ARBA00023136"/>
    </source>
</evidence>
<gene>
    <name evidence="10" type="ORF">ESZ91_03390</name>
</gene>
<feature type="transmembrane region" description="Helical" evidence="7">
    <location>
        <begin position="201"/>
        <end position="220"/>
    </location>
</feature>
<feature type="transmembrane region" description="Helical" evidence="7">
    <location>
        <begin position="51"/>
        <end position="81"/>
    </location>
</feature>
<keyword evidence="4 7" id="KW-0812">Transmembrane</keyword>
<dbReference type="Pfam" id="PF00528">
    <property type="entry name" value="BPD_transp_1"/>
    <property type="match status" value="1"/>
</dbReference>
<dbReference type="SUPFAM" id="SSF161098">
    <property type="entry name" value="MetI-like"/>
    <property type="match status" value="1"/>
</dbReference>
<dbReference type="InterPro" id="IPR051393">
    <property type="entry name" value="ABC_transporter_permease"/>
</dbReference>
<dbReference type="PANTHER" id="PTHR30193">
    <property type="entry name" value="ABC TRANSPORTER PERMEASE PROTEIN"/>
    <property type="match status" value="1"/>
</dbReference>
<organism evidence="10 11">
    <name type="scientific">Candidatus Borkfalkia ceftriaxoniphila</name>
    <dbReference type="NCBI Taxonomy" id="2508949"/>
    <lineage>
        <taxon>Bacteria</taxon>
        <taxon>Bacillati</taxon>
        <taxon>Bacillota</taxon>
        <taxon>Clostridia</taxon>
        <taxon>Christensenellales</taxon>
        <taxon>Christensenellaceae</taxon>
        <taxon>Candidatus Borkfalkia</taxon>
    </lineage>
</organism>
<dbReference type="GO" id="GO:0055085">
    <property type="term" value="P:transmembrane transport"/>
    <property type="evidence" value="ECO:0007669"/>
    <property type="project" value="InterPro"/>
</dbReference>
<reference evidence="10 11" key="1">
    <citation type="journal article" date="2019" name="Gut">
        <title>Antibiotics-induced monodominance of a novel gut bacterial order.</title>
        <authorList>
            <person name="Hildebrand F."/>
            <person name="Moitinho-Silva L."/>
            <person name="Blasche S."/>
            <person name="Jahn M.T."/>
            <person name="Gossmann T.I."/>
            <person name="Heuerta-Cepas J."/>
            <person name="Hercog R."/>
            <person name="Luetge M."/>
            <person name="Bahram M."/>
            <person name="Pryszlak A."/>
            <person name="Alves R.J."/>
            <person name="Waszak S.M."/>
            <person name="Zhu A."/>
            <person name="Ye L."/>
            <person name="Costea P.I."/>
            <person name="Aalvink S."/>
            <person name="Belzer C."/>
            <person name="Forslund S.K."/>
            <person name="Sunagawa S."/>
            <person name="Hentschel U."/>
            <person name="Merten C."/>
            <person name="Patil K.R."/>
            <person name="Benes V."/>
            <person name="Bork P."/>
        </authorList>
    </citation>
    <scope>NUCLEOTIDE SEQUENCE [LARGE SCALE GENOMIC DNA]</scope>
    <source>
        <strain evidence="10 11">HDS1380</strain>
    </source>
</reference>
<keyword evidence="6 7" id="KW-0472">Membrane</keyword>
<evidence type="ECO:0000256" key="7">
    <source>
        <dbReference type="RuleBase" id="RU363032"/>
    </source>
</evidence>
<evidence type="ECO:0000256" key="8">
    <source>
        <dbReference type="SAM" id="MobiDB-lite"/>
    </source>
</evidence>
<dbReference type="EMBL" id="SDOZ01000002">
    <property type="protein sequence ID" value="RXZ61448.1"/>
    <property type="molecule type" value="Genomic_DNA"/>
</dbReference>
<evidence type="ECO:0000256" key="2">
    <source>
        <dbReference type="ARBA" id="ARBA00022448"/>
    </source>
</evidence>
<evidence type="ECO:0000256" key="5">
    <source>
        <dbReference type="ARBA" id="ARBA00022989"/>
    </source>
</evidence>
<feature type="transmembrane region" description="Helical" evidence="7">
    <location>
        <begin position="241"/>
        <end position="259"/>
    </location>
</feature>
<dbReference type="Proteomes" id="UP000291269">
    <property type="component" value="Unassembled WGS sequence"/>
</dbReference>
<keyword evidence="3" id="KW-1003">Cell membrane</keyword>
<dbReference type="Gene3D" id="1.10.3720.10">
    <property type="entry name" value="MetI-like"/>
    <property type="match status" value="1"/>
</dbReference>
<feature type="transmembrane region" description="Helical" evidence="7">
    <location>
        <begin position="115"/>
        <end position="136"/>
    </location>
</feature>
<comment type="caution">
    <text evidence="10">The sequence shown here is derived from an EMBL/GenBank/DDBJ whole genome shotgun (WGS) entry which is preliminary data.</text>
</comment>
<keyword evidence="11" id="KW-1185">Reference proteome</keyword>
<dbReference type="GO" id="GO:0005886">
    <property type="term" value="C:plasma membrane"/>
    <property type="evidence" value="ECO:0007669"/>
    <property type="project" value="UniProtKB-SubCell"/>
</dbReference>
<feature type="transmembrane region" description="Helical" evidence="7">
    <location>
        <begin position="306"/>
        <end position="328"/>
    </location>
</feature>
<protein>
    <submittedName>
        <fullName evidence="10">Sugar ABC transporter permease</fullName>
    </submittedName>
</protein>
<proteinExistence type="inferred from homology"/>
<feature type="region of interest" description="Disordered" evidence="8">
    <location>
        <begin position="1"/>
        <end position="38"/>
    </location>
</feature>
<evidence type="ECO:0000313" key="11">
    <source>
        <dbReference type="Proteomes" id="UP000291269"/>
    </source>
</evidence>
<dbReference type="AlphaFoldDB" id="A0A4Q2K9Y1"/>
<feature type="transmembrane region" description="Helical" evidence="7">
    <location>
        <begin position="148"/>
        <end position="166"/>
    </location>
</feature>
<accession>A0A4Q2K9Y1</accession>
<comment type="subcellular location">
    <subcellularLocation>
        <location evidence="1 7">Cell membrane</location>
        <topology evidence="1 7">Multi-pass membrane protein</topology>
    </subcellularLocation>
</comment>
<evidence type="ECO:0000256" key="1">
    <source>
        <dbReference type="ARBA" id="ARBA00004651"/>
    </source>
</evidence>